<evidence type="ECO:0000259" key="1">
    <source>
        <dbReference type="Pfam" id="PF01593"/>
    </source>
</evidence>
<dbReference type="InterPro" id="IPR002937">
    <property type="entry name" value="Amino_oxidase"/>
</dbReference>
<evidence type="ECO:0000313" key="2">
    <source>
        <dbReference type="EMBL" id="KAH9817780.1"/>
    </source>
</evidence>
<dbReference type="InterPro" id="IPR050281">
    <property type="entry name" value="Flavin_monoamine_oxidase"/>
</dbReference>
<dbReference type="Gene3D" id="3.90.660.10">
    <property type="match status" value="1"/>
</dbReference>
<dbReference type="Gene3D" id="3.50.50.60">
    <property type="entry name" value="FAD/NAD(P)-binding domain"/>
    <property type="match status" value="1"/>
</dbReference>
<sequence length="397" mass="43475">MGALRGMLGSLHEVANDTPAGQAKNAPMLEAVAKSELLQNAFSEIPQDYHRTLSGMPQFIENIEAAPLAAQSAEHSGEATMGLLEYALDDFDGDQVFLQDGYLAVVNELAKELVEAELVRFNTDVNRIHWASKPITVETSSGHYTADQVVCTLPLGVLKYPSSPVFEPSLPAEQQEAIASLGYGTLDKIFLVYDRAWWAEEPYISVYRNGIIRQPFKAQEDALSSDQLSAPDSFMGFTDELPGIEIKEDGQTISGLRMLSCFNLDNLTGYPVLSAFVSCSNATYVESLSDQEAGGIIHRALSRWLGREPPKPAGIYVTRWAQDPRSRGSYSHMISGISETKHREAFQKPVFNSKGAALRFAGEHTSRNHFATAHGALISGWREADSILEGLKQGSKC</sequence>
<dbReference type="InterPro" id="IPR036188">
    <property type="entry name" value="FAD/NAD-bd_sf"/>
</dbReference>
<dbReference type="PANTHER" id="PTHR10742">
    <property type="entry name" value="FLAVIN MONOAMINE OXIDASE"/>
    <property type="match status" value="1"/>
</dbReference>
<dbReference type="AlphaFoldDB" id="A0A9W7SJV9"/>
<dbReference type="SUPFAM" id="SSF54373">
    <property type="entry name" value="FAD-linked reductases, C-terminal domain"/>
    <property type="match status" value="1"/>
</dbReference>
<organism evidence="2 3">
    <name type="scientific">Teratosphaeria destructans</name>
    <dbReference type="NCBI Taxonomy" id="418781"/>
    <lineage>
        <taxon>Eukaryota</taxon>
        <taxon>Fungi</taxon>
        <taxon>Dikarya</taxon>
        <taxon>Ascomycota</taxon>
        <taxon>Pezizomycotina</taxon>
        <taxon>Dothideomycetes</taxon>
        <taxon>Dothideomycetidae</taxon>
        <taxon>Mycosphaerellales</taxon>
        <taxon>Teratosphaeriaceae</taxon>
        <taxon>Teratosphaeria</taxon>
    </lineage>
</organism>
<reference evidence="2 3" key="1">
    <citation type="journal article" date="2018" name="IMA Fungus">
        <title>IMA Genome-F 10: Nine draft genome sequences of Claviceps purpurea s.lat., including C. arundinis, C. humidiphila, and C. cf. spartinae, pseudomolecules for the pitch canker pathogen Fusarium circinatum, draft genome of Davidsoniella eucalypti, Grosmannia galeiformis, Quambalaria eucalypti, and Teratosphaeria destructans.</title>
        <authorList>
            <person name="Wingfield B.D."/>
            <person name="Liu M."/>
            <person name="Nguyen H.D."/>
            <person name="Lane F.A."/>
            <person name="Morgan S.W."/>
            <person name="De Vos L."/>
            <person name="Wilken P.M."/>
            <person name="Duong T.A."/>
            <person name="Aylward J."/>
            <person name="Coetzee M.P."/>
            <person name="Dadej K."/>
            <person name="De Beer Z.W."/>
            <person name="Findlay W."/>
            <person name="Havenga M."/>
            <person name="Kolarik M."/>
            <person name="Menzies J.G."/>
            <person name="Naidoo K."/>
            <person name="Pochopski O."/>
            <person name="Shoukouhi P."/>
            <person name="Santana Q.C."/>
            <person name="Seifert K.A."/>
            <person name="Soal N."/>
            <person name="Steenkamp E.T."/>
            <person name="Tatham C.T."/>
            <person name="van der Nest M.A."/>
            <person name="Wingfield M.J."/>
        </authorList>
    </citation>
    <scope>NUCLEOTIDE SEQUENCE [LARGE SCALE GENOMIC DNA]</scope>
    <source>
        <strain evidence="2">CMW44962</strain>
    </source>
</reference>
<dbReference type="SUPFAM" id="SSF51905">
    <property type="entry name" value="FAD/NAD(P)-binding domain"/>
    <property type="match status" value="1"/>
</dbReference>
<comment type="caution">
    <text evidence="2">The sequence shown here is derived from an EMBL/GenBank/DDBJ whole genome shotgun (WGS) entry which is preliminary data.</text>
</comment>
<dbReference type="GO" id="GO:0016491">
    <property type="term" value="F:oxidoreductase activity"/>
    <property type="evidence" value="ECO:0007669"/>
    <property type="project" value="InterPro"/>
</dbReference>
<dbReference type="PANTHER" id="PTHR10742:SF410">
    <property type="entry name" value="LYSINE-SPECIFIC HISTONE DEMETHYLASE 2"/>
    <property type="match status" value="1"/>
</dbReference>
<accession>A0A9W7SJV9</accession>
<dbReference type="EMBL" id="RIBY02002378">
    <property type="protein sequence ID" value="KAH9817780.1"/>
    <property type="molecule type" value="Genomic_DNA"/>
</dbReference>
<name>A0A9W7SJV9_9PEZI</name>
<gene>
    <name evidence="2" type="ORF">Tdes44962_MAKER05490</name>
</gene>
<reference evidence="2 3" key="2">
    <citation type="journal article" date="2021" name="Curr. Genet.">
        <title>Genetic response to nitrogen starvation in the aggressive Eucalyptus foliar pathogen Teratosphaeria destructans.</title>
        <authorList>
            <person name="Havenga M."/>
            <person name="Wingfield B.D."/>
            <person name="Wingfield M.J."/>
            <person name="Dreyer L.L."/>
            <person name="Roets F."/>
            <person name="Aylward J."/>
        </authorList>
    </citation>
    <scope>NUCLEOTIDE SEQUENCE [LARGE SCALE GENOMIC DNA]</scope>
    <source>
        <strain evidence="2">CMW44962</strain>
    </source>
</reference>
<keyword evidence="3" id="KW-1185">Reference proteome</keyword>
<dbReference type="Proteomes" id="UP001138500">
    <property type="component" value="Unassembled WGS sequence"/>
</dbReference>
<protein>
    <submittedName>
        <fullName evidence="2">Lysine-specific histone demethylase 1A</fullName>
    </submittedName>
</protein>
<dbReference type="Pfam" id="PF01593">
    <property type="entry name" value="Amino_oxidase"/>
    <property type="match status" value="1"/>
</dbReference>
<dbReference type="OrthoDB" id="7777654at2759"/>
<proteinExistence type="predicted"/>
<evidence type="ECO:0000313" key="3">
    <source>
        <dbReference type="Proteomes" id="UP001138500"/>
    </source>
</evidence>
<feature type="domain" description="Amine oxidase" evidence="1">
    <location>
        <begin position="85"/>
        <end position="388"/>
    </location>
</feature>